<protein>
    <recommendedName>
        <fullName evidence="4">Pseudouridine synthase</fullName>
        <ecNumber evidence="4">5.4.99.-</ecNumber>
    </recommendedName>
</protein>
<dbReference type="Gene3D" id="3.10.290.10">
    <property type="entry name" value="RNA-binding S4 domain"/>
    <property type="match status" value="1"/>
</dbReference>
<dbReference type="KEGG" id="mane:DP065_00470"/>
<dbReference type="GO" id="GO:0120159">
    <property type="term" value="F:rRNA pseudouridine synthase activity"/>
    <property type="evidence" value="ECO:0007669"/>
    <property type="project" value="UniProtKB-ARBA"/>
</dbReference>
<dbReference type="PANTHER" id="PTHR47683:SF2">
    <property type="entry name" value="RNA-BINDING S4 DOMAIN-CONTAINING PROTEIN"/>
    <property type="match status" value="1"/>
</dbReference>
<keyword evidence="3" id="KW-0694">RNA-binding</keyword>
<dbReference type="InterPro" id="IPR020094">
    <property type="entry name" value="TruA/RsuA/RluB/E/F_N"/>
</dbReference>
<evidence type="ECO:0000256" key="2">
    <source>
        <dbReference type="ARBA" id="ARBA00023235"/>
    </source>
</evidence>
<dbReference type="Pfam" id="PF00849">
    <property type="entry name" value="PseudoU_synth_2"/>
    <property type="match status" value="1"/>
</dbReference>
<evidence type="ECO:0000256" key="1">
    <source>
        <dbReference type="ARBA" id="ARBA00008348"/>
    </source>
</evidence>
<dbReference type="CDD" id="cd00165">
    <property type="entry name" value="S4"/>
    <property type="match status" value="1"/>
</dbReference>
<dbReference type="Proteomes" id="UP000250218">
    <property type="component" value="Chromosome"/>
</dbReference>
<dbReference type="InterPro" id="IPR000748">
    <property type="entry name" value="PsdUridine_synth_RsuA/RluB/E/F"/>
</dbReference>
<feature type="domain" description="RNA-binding S4" evidence="5">
    <location>
        <begin position="6"/>
        <end position="66"/>
    </location>
</feature>
<comment type="similarity">
    <text evidence="1 4">Belongs to the pseudouridine synthase RsuA family.</text>
</comment>
<dbReference type="PROSITE" id="PS01149">
    <property type="entry name" value="PSI_RSU"/>
    <property type="match status" value="1"/>
</dbReference>
<dbReference type="InterPro" id="IPR006145">
    <property type="entry name" value="PsdUridine_synth_RsuA/RluA"/>
</dbReference>
<dbReference type="GO" id="GO:0003723">
    <property type="term" value="F:RNA binding"/>
    <property type="evidence" value="ECO:0007669"/>
    <property type="project" value="UniProtKB-KW"/>
</dbReference>
<reference evidence="7" key="1">
    <citation type="submission" date="2018-06" db="EMBL/GenBank/DDBJ databases">
        <title>Complete genome sequences of Mycoplasma anatis, M. anseris and M. cloacale type strains.</title>
        <authorList>
            <person name="Grozner D."/>
            <person name="Forro B."/>
            <person name="Sulyok K.M."/>
            <person name="Marton S."/>
            <person name="Kreizinger Z."/>
            <person name="Banyai K."/>
            <person name="Gyuranecz M."/>
        </authorList>
    </citation>
    <scope>NUCLEOTIDE SEQUENCE [LARGE SCALE GENOMIC DNA]</scope>
    <source>
        <strain evidence="7">ATCC 49234</strain>
    </source>
</reference>
<dbReference type="PANTHER" id="PTHR47683">
    <property type="entry name" value="PSEUDOURIDINE SYNTHASE FAMILY PROTEIN-RELATED"/>
    <property type="match status" value="1"/>
</dbReference>
<dbReference type="CDD" id="cd02870">
    <property type="entry name" value="PseudoU_synth_RsuA_like"/>
    <property type="match status" value="1"/>
</dbReference>
<evidence type="ECO:0000256" key="4">
    <source>
        <dbReference type="RuleBase" id="RU003887"/>
    </source>
</evidence>
<dbReference type="InterPro" id="IPR018496">
    <property type="entry name" value="PsdUridine_synth_RsuA/RluB_CS"/>
</dbReference>
<dbReference type="AlphaFoldDB" id="A0A2Z4NCM0"/>
<dbReference type="Gene3D" id="3.30.70.580">
    <property type="entry name" value="Pseudouridine synthase I, catalytic domain, N-terminal subdomain"/>
    <property type="match status" value="1"/>
</dbReference>
<proteinExistence type="inferred from homology"/>
<evidence type="ECO:0000313" key="6">
    <source>
        <dbReference type="EMBL" id="AWX69235.1"/>
    </source>
</evidence>
<evidence type="ECO:0000256" key="3">
    <source>
        <dbReference type="PROSITE-ProRule" id="PRU00182"/>
    </source>
</evidence>
<dbReference type="RefSeq" id="WP_033178765.1">
    <property type="nucleotide sequence ID" value="NZ_CP030140.1"/>
</dbReference>
<evidence type="ECO:0000313" key="7">
    <source>
        <dbReference type="Proteomes" id="UP000250218"/>
    </source>
</evidence>
<dbReference type="SUPFAM" id="SSF55120">
    <property type="entry name" value="Pseudouridine synthase"/>
    <property type="match status" value="1"/>
</dbReference>
<dbReference type="InterPro" id="IPR036986">
    <property type="entry name" value="S4_RNA-bd_sf"/>
</dbReference>
<dbReference type="InterPro" id="IPR050343">
    <property type="entry name" value="RsuA_PseudoU_synthase"/>
</dbReference>
<dbReference type="SUPFAM" id="SSF55174">
    <property type="entry name" value="Alpha-L RNA-binding motif"/>
    <property type="match status" value="1"/>
</dbReference>
<dbReference type="InterPro" id="IPR042092">
    <property type="entry name" value="PsdUridine_s_RsuA/RluB/E/F_cat"/>
</dbReference>
<accession>A0A2Z4NCM0</accession>
<keyword evidence="7" id="KW-1185">Reference proteome</keyword>
<evidence type="ECO:0000259" key="5">
    <source>
        <dbReference type="SMART" id="SM00363"/>
    </source>
</evidence>
<gene>
    <name evidence="6" type="ORF">DP065_00470</name>
</gene>
<name>A0A2Z4NCM0_9BACT</name>
<dbReference type="InterPro" id="IPR020103">
    <property type="entry name" value="PsdUridine_synth_cat_dom_sf"/>
</dbReference>
<dbReference type="Pfam" id="PF01479">
    <property type="entry name" value="S4"/>
    <property type="match status" value="1"/>
</dbReference>
<dbReference type="NCBIfam" id="TIGR00093">
    <property type="entry name" value="pseudouridine synthase"/>
    <property type="match status" value="1"/>
</dbReference>
<dbReference type="InterPro" id="IPR002942">
    <property type="entry name" value="S4_RNA-bd"/>
</dbReference>
<organism evidence="6 7">
    <name type="scientific">[Mycoplasma] anseris</name>
    <dbReference type="NCBI Taxonomy" id="92400"/>
    <lineage>
        <taxon>Bacteria</taxon>
        <taxon>Bacillati</taxon>
        <taxon>Mycoplasmatota</taxon>
        <taxon>Mycoplasmoidales</taxon>
        <taxon>Metamycoplasmataceae</taxon>
        <taxon>Metamycoplasma</taxon>
    </lineage>
</organism>
<dbReference type="SMART" id="SM00363">
    <property type="entry name" value="S4"/>
    <property type="match status" value="1"/>
</dbReference>
<dbReference type="PROSITE" id="PS50889">
    <property type="entry name" value="S4"/>
    <property type="match status" value="1"/>
</dbReference>
<keyword evidence="2 4" id="KW-0413">Isomerase</keyword>
<dbReference type="GO" id="GO:0000455">
    <property type="term" value="P:enzyme-directed rRNA pseudouridine synthesis"/>
    <property type="evidence" value="ECO:0007669"/>
    <property type="project" value="UniProtKB-ARBA"/>
</dbReference>
<dbReference type="EC" id="5.4.99.-" evidence="4"/>
<sequence>MNQETIKIQKAISMSGYCSRREAELLIAQNKVKINNEIAKIGQRITTKDVILIDNKKIDWNKQPNIYLVLNKPKRTICTIEDPENRKTIYQWMNLKEYAFSVGRLDFNTTGIIIITNDGDLANKLAHPSSQIKRSYIATLDRALSTEELKFLNSHRVILDNKKSVQQVEFVGDNSYQITLVEGRNHHVKKLFNLVQSNVIKLHRVSYGCITDKNLKIGKWRNLTAKEIIDLKNQIK</sequence>
<dbReference type="EMBL" id="CP030140">
    <property type="protein sequence ID" value="AWX69235.1"/>
    <property type="molecule type" value="Genomic_DNA"/>
</dbReference>
<dbReference type="Gene3D" id="3.30.70.1560">
    <property type="entry name" value="Alpha-L RNA-binding motif"/>
    <property type="match status" value="1"/>
</dbReference>